<dbReference type="AlphaFoldDB" id="A0A2I6S9M0"/>
<keyword evidence="6" id="KW-1185">Reference proteome</keyword>
<dbReference type="SUPFAM" id="SSF53822">
    <property type="entry name" value="Periplasmic binding protein-like I"/>
    <property type="match status" value="1"/>
</dbReference>
<evidence type="ECO:0000256" key="3">
    <source>
        <dbReference type="SAM" id="SignalP"/>
    </source>
</evidence>
<evidence type="ECO:0000259" key="4">
    <source>
        <dbReference type="Pfam" id="PF13458"/>
    </source>
</evidence>
<dbReference type="Gene3D" id="3.40.50.2300">
    <property type="match status" value="2"/>
</dbReference>
<comment type="similarity">
    <text evidence="1">Belongs to the leucine-binding protein family.</text>
</comment>
<feature type="chain" id="PRO_5014455540" evidence="3">
    <location>
        <begin position="22"/>
        <end position="397"/>
    </location>
</feature>
<reference evidence="5 6" key="1">
    <citation type="submission" date="2018-01" db="EMBL/GenBank/DDBJ databases">
        <authorList>
            <person name="Fu G.-Y."/>
        </authorList>
    </citation>
    <scope>NUCLEOTIDE SEQUENCE [LARGE SCALE GENOMIC DNA]</scope>
    <source>
        <strain evidence="5 6">SY39</strain>
    </source>
</reference>
<name>A0A2I6S9M0_9RHOO</name>
<dbReference type="PANTHER" id="PTHR30483">
    <property type="entry name" value="LEUCINE-SPECIFIC-BINDING PROTEIN"/>
    <property type="match status" value="1"/>
</dbReference>
<keyword evidence="2 3" id="KW-0732">Signal</keyword>
<evidence type="ECO:0000256" key="1">
    <source>
        <dbReference type="ARBA" id="ARBA00010062"/>
    </source>
</evidence>
<dbReference type="CDD" id="cd06346">
    <property type="entry name" value="PBP1_ABC_ligand_binding-like"/>
    <property type="match status" value="1"/>
</dbReference>
<dbReference type="EMBL" id="CP025682">
    <property type="protein sequence ID" value="AUN95952.1"/>
    <property type="molecule type" value="Genomic_DNA"/>
</dbReference>
<proteinExistence type="inferred from homology"/>
<feature type="signal peptide" evidence="3">
    <location>
        <begin position="1"/>
        <end position="21"/>
    </location>
</feature>
<sequence>MTRKHFIGAALAAAMTLPAAAQEAKIGLLFGISGGISAMAPTMVEAAQLAVEQVNAQGGIGDGGKLVAALGDSGCNPQAATDAATKAVNIDRVLAIVGPSCSGSVLAAANSVTVPAGVPLVSPSSTSPQVTRLADKDLVFRTVPSDAYQGAALARTLIARGTRSVAVTYLANDYGTGLAESFRAEYEAQGGTITGFQQHDGSKASYRSELSRLARGGADTLVIFDYGDGSGLTILRQSLENGFFRQFVGGDGMKSEAMIRAIGAANLDTLLVSSPVGSGSESLAIFQRDFRAKGGNPDGIFATTSYDAAFLLALAIEHAGGERAKLAASLRAVAGAPGDPVRPGEWARAKKLIAEGRDIDYRGAAGDHEFDEAGDVPGAYALFRVAGEDFEAVAQMH</sequence>
<dbReference type="InterPro" id="IPR028082">
    <property type="entry name" value="Peripla_BP_I"/>
</dbReference>
<feature type="domain" description="Leucine-binding protein" evidence="4">
    <location>
        <begin position="24"/>
        <end position="337"/>
    </location>
</feature>
<evidence type="ECO:0000313" key="6">
    <source>
        <dbReference type="Proteomes" id="UP000242205"/>
    </source>
</evidence>
<protein>
    <submittedName>
        <fullName evidence="5">Amino acid ABC transporter substrate-binding protein</fullName>
    </submittedName>
</protein>
<evidence type="ECO:0000313" key="5">
    <source>
        <dbReference type="EMBL" id="AUN95952.1"/>
    </source>
</evidence>
<dbReference type="InterPro" id="IPR051010">
    <property type="entry name" value="BCAA_transport"/>
</dbReference>
<gene>
    <name evidence="5" type="ORF">C0099_14015</name>
</gene>
<dbReference type="OrthoDB" id="9783240at2"/>
<dbReference type="PANTHER" id="PTHR30483:SF6">
    <property type="entry name" value="PERIPLASMIC BINDING PROTEIN OF ABC TRANSPORTER FOR NATURAL AMINO ACIDS"/>
    <property type="match status" value="1"/>
</dbReference>
<dbReference type="RefSeq" id="WP_102247997.1">
    <property type="nucleotide sequence ID" value="NZ_CP025682.1"/>
</dbReference>
<dbReference type="Proteomes" id="UP000242205">
    <property type="component" value="Chromosome"/>
</dbReference>
<evidence type="ECO:0000256" key="2">
    <source>
        <dbReference type="ARBA" id="ARBA00022729"/>
    </source>
</evidence>
<dbReference type="Pfam" id="PF13458">
    <property type="entry name" value="Peripla_BP_6"/>
    <property type="match status" value="1"/>
</dbReference>
<dbReference type="KEGG" id="atw:C0099_14015"/>
<accession>A0A2I6S9M0</accession>
<dbReference type="InterPro" id="IPR028081">
    <property type="entry name" value="Leu-bd"/>
</dbReference>
<organism evidence="5 6">
    <name type="scientific">Pseudazoarcus pumilus</name>
    <dbReference type="NCBI Taxonomy" id="2067960"/>
    <lineage>
        <taxon>Bacteria</taxon>
        <taxon>Pseudomonadati</taxon>
        <taxon>Pseudomonadota</taxon>
        <taxon>Betaproteobacteria</taxon>
        <taxon>Rhodocyclales</taxon>
        <taxon>Zoogloeaceae</taxon>
        <taxon>Pseudazoarcus</taxon>
    </lineage>
</organism>